<accession>A0A816C3I1</accession>
<dbReference type="Proteomes" id="UP000681722">
    <property type="component" value="Unassembled WGS sequence"/>
</dbReference>
<dbReference type="AlphaFoldDB" id="A0A816C3I1"/>
<keyword evidence="4" id="KW-1185">Reference proteome</keyword>
<dbReference type="EMBL" id="CAJOBC010106737">
    <property type="protein sequence ID" value="CAF4505188.1"/>
    <property type="molecule type" value="Genomic_DNA"/>
</dbReference>
<evidence type="ECO:0000313" key="2">
    <source>
        <dbReference type="EMBL" id="CAF1617379.1"/>
    </source>
</evidence>
<gene>
    <name evidence="2" type="ORF">GPM918_LOCUS43518</name>
    <name evidence="3" type="ORF">SRO942_LOCUS45032</name>
</gene>
<comment type="caution">
    <text evidence="2">The sequence shown here is derived from an EMBL/GenBank/DDBJ whole genome shotgun (WGS) entry which is preliminary data.</text>
</comment>
<dbReference type="Proteomes" id="UP000663829">
    <property type="component" value="Unassembled WGS sequence"/>
</dbReference>
<feature type="compositionally biased region" description="Polar residues" evidence="1">
    <location>
        <begin position="25"/>
        <end position="44"/>
    </location>
</feature>
<evidence type="ECO:0000313" key="3">
    <source>
        <dbReference type="EMBL" id="CAF4505188.1"/>
    </source>
</evidence>
<name>A0A816C3I1_9BILA</name>
<evidence type="ECO:0000313" key="4">
    <source>
        <dbReference type="Proteomes" id="UP000663829"/>
    </source>
</evidence>
<dbReference type="EMBL" id="CAJNOQ010039721">
    <property type="protein sequence ID" value="CAF1617379.1"/>
    <property type="molecule type" value="Genomic_DNA"/>
</dbReference>
<feature type="region of interest" description="Disordered" evidence="1">
    <location>
        <begin position="21"/>
        <end position="44"/>
    </location>
</feature>
<sequence length="87" mass="9344">MASIPYCFNGIRAIDQKIRTERRYSQSNSTGDSSPLSSSVPADNNNSSTAGISLFGHFISFGRKLSIPTVCNELLPSISTTASSEQQ</sequence>
<protein>
    <submittedName>
        <fullName evidence="2">Uncharacterized protein</fullName>
    </submittedName>
</protein>
<evidence type="ECO:0000256" key="1">
    <source>
        <dbReference type="SAM" id="MobiDB-lite"/>
    </source>
</evidence>
<proteinExistence type="predicted"/>
<organism evidence="2 4">
    <name type="scientific">Didymodactylos carnosus</name>
    <dbReference type="NCBI Taxonomy" id="1234261"/>
    <lineage>
        <taxon>Eukaryota</taxon>
        <taxon>Metazoa</taxon>
        <taxon>Spiralia</taxon>
        <taxon>Gnathifera</taxon>
        <taxon>Rotifera</taxon>
        <taxon>Eurotatoria</taxon>
        <taxon>Bdelloidea</taxon>
        <taxon>Philodinida</taxon>
        <taxon>Philodinidae</taxon>
        <taxon>Didymodactylos</taxon>
    </lineage>
</organism>
<reference evidence="2" key="1">
    <citation type="submission" date="2021-02" db="EMBL/GenBank/DDBJ databases">
        <authorList>
            <person name="Nowell W R."/>
        </authorList>
    </citation>
    <scope>NUCLEOTIDE SEQUENCE</scope>
</reference>